<feature type="compositionally biased region" description="Low complexity" evidence="1">
    <location>
        <begin position="174"/>
        <end position="184"/>
    </location>
</feature>
<evidence type="ECO:0000313" key="4">
    <source>
        <dbReference type="Proteomes" id="UP001470230"/>
    </source>
</evidence>
<dbReference type="EMBL" id="JAPFFF010000484">
    <property type="protein sequence ID" value="KAK8834160.1"/>
    <property type="molecule type" value="Genomic_DNA"/>
</dbReference>
<organism evidence="3 4">
    <name type="scientific">Tritrichomonas musculus</name>
    <dbReference type="NCBI Taxonomy" id="1915356"/>
    <lineage>
        <taxon>Eukaryota</taxon>
        <taxon>Metamonada</taxon>
        <taxon>Parabasalia</taxon>
        <taxon>Tritrichomonadida</taxon>
        <taxon>Tritrichomonadidae</taxon>
        <taxon>Tritrichomonas</taxon>
    </lineage>
</organism>
<feature type="region of interest" description="Disordered" evidence="1">
    <location>
        <begin position="60"/>
        <end position="92"/>
    </location>
</feature>
<feature type="compositionally biased region" description="Polar residues" evidence="1">
    <location>
        <begin position="185"/>
        <end position="204"/>
    </location>
</feature>
<reference evidence="3 4" key="1">
    <citation type="submission" date="2024-04" db="EMBL/GenBank/DDBJ databases">
        <title>Tritrichomonas musculus Genome.</title>
        <authorList>
            <person name="Alves-Ferreira E."/>
            <person name="Grigg M."/>
            <person name="Lorenzi H."/>
            <person name="Galac M."/>
        </authorList>
    </citation>
    <scope>NUCLEOTIDE SEQUENCE [LARGE SCALE GENOMIC DNA]</scope>
    <source>
        <strain evidence="3 4">EAF2021</strain>
    </source>
</reference>
<keyword evidence="4" id="KW-1185">Reference proteome</keyword>
<protein>
    <submittedName>
        <fullName evidence="3">Uncharacterized protein</fullName>
    </submittedName>
</protein>
<feature type="compositionally biased region" description="Basic residues" evidence="1">
    <location>
        <begin position="60"/>
        <end position="70"/>
    </location>
</feature>
<feature type="region of interest" description="Disordered" evidence="1">
    <location>
        <begin position="174"/>
        <end position="204"/>
    </location>
</feature>
<dbReference type="EMBL" id="JAPFFF010000006">
    <property type="protein sequence ID" value="KAK8888292.1"/>
    <property type="molecule type" value="Genomic_DNA"/>
</dbReference>
<evidence type="ECO:0000313" key="3">
    <source>
        <dbReference type="EMBL" id="KAK8888292.1"/>
    </source>
</evidence>
<dbReference type="Proteomes" id="UP001470230">
    <property type="component" value="Unassembled WGS sequence"/>
</dbReference>
<evidence type="ECO:0000256" key="1">
    <source>
        <dbReference type="SAM" id="MobiDB-lite"/>
    </source>
</evidence>
<accession>A0ABR2KAZ2</accession>
<comment type="caution">
    <text evidence="3">The sequence shown here is derived from an EMBL/GenBank/DDBJ whole genome shotgun (WGS) entry which is preliminary data.</text>
</comment>
<evidence type="ECO:0000313" key="2">
    <source>
        <dbReference type="EMBL" id="KAK8834160.1"/>
    </source>
</evidence>
<gene>
    <name evidence="2" type="ORF">M9Y10_033256</name>
    <name evidence="3" type="ORF">M9Y10_039358</name>
</gene>
<feature type="compositionally biased region" description="Polar residues" evidence="1">
    <location>
        <begin position="71"/>
        <end position="88"/>
    </location>
</feature>
<proteinExistence type="predicted"/>
<feature type="region of interest" description="Disordered" evidence="1">
    <location>
        <begin position="238"/>
        <end position="260"/>
    </location>
</feature>
<name>A0ABR2KAZ2_9EUKA</name>
<sequence>MNSSEVIVHTDQPLTNLLCGKMPIIANRRAMQRQIHKKQPDPVNKIDISAFPPEITTYRRRAKSAMRPHRNSPSDLASSRGNDESNSPNLLKYNKLKKDKDFISRVETDLETRADNKKRKSIQIHQDWEDRYMQPYLEEMKHKLNGDEYERFVAARAISAASASTITDQIQQARAQSQFQKSQRNTSYGSRPYQTGFDSPSATTTQTDITLETNSTIKPYGRPKTSFAVAGRAPLKNTTQQRKATSALNAQRTSTQKITTETGSESFPLNYSIPGKEACGYYDHTRFQLEVEQNPSTVLMFTKDDLAKRPPFNSSTYAMQNGANAGYSTLKDADAKASLLIPYVQLPTSVCDDRIHKFKKHMRNEERLQKIIDESHGIKREKPKLTERNTVDLEAWKILPETRFYDPASAGILKKGRKPYSEILSSTVEKRITQF</sequence>